<evidence type="ECO:0000313" key="3">
    <source>
        <dbReference type="EMBL" id="KAK9708426.1"/>
    </source>
</evidence>
<protein>
    <submittedName>
        <fullName evidence="3">Iron-sulfur assembly protein 1</fullName>
    </submittedName>
</protein>
<dbReference type="InterPro" id="IPR050322">
    <property type="entry name" value="Fe-S_cluster_asmbl/transfer"/>
</dbReference>
<dbReference type="Proteomes" id="UP001479436">
    <property type="component" value="Unassembled WGS sequence"/>
</dbReference>
<gene>
    <name evidence="3" type="primary">ISA1_4</name>
    <name evidence="3" type="ORF">K7432_009657</name>
</gene>
<dbReference type="EMBL" id="JASJQH010007486">
    <property type="protein sequence ID" value="KAK9708426.1"/>
    <property type="molecule type" value="Genomic_DNA"/>
</dbReference>
<dbReference type="InterPro" id="IPR016092">
    <property type="entry name" value="ATAP"/>
</dbReference>
<comment type="similarity">
    <text evidence="1">Belongs to the HesB/IscA family.</text>
</comment>
<evidence type="ECO:0000259" key="2">
    <source>
        <dbReference type="Pfam" id="PF01521"/>
    </source>
</evidence>
<evidence type="ECO:0000256" key="1">
    <source>
        <dbReference type="ARBA" id="ARBA00006718"/>
    </source>
</evidence>
<keyword evidence="4" id="KW-1185">Reference proteome</keyword>
<dbReference type="NCBIfam" id="TIGR00049">
    <property type="entry name" value="iron-sulfur cluster assembly accessory protein"/>
    <property type="match status" value="1"/>
</dbReference>
<dbReference type="SUPFAM" id="SSF89360">
    <property type="entry name" value="HesB-like domain"/>
    <property type="match status" value="1"/>
</dbReference>
<dbReference type="InterPro" id="IPR017870">
    <property type="entry name" value="FeS_cluster_insertion_CS"/>
</dbReference>
<dbReference type="Gene3D" id="2.60.300.12">
    <property type="entry name" value="HesB-like domain"/>
    <property type="match status" value="1"/>
</dbReference>
<evidence type="ECO:0000313" key="4">
    <source>
        <dbReference type="Proteomes" id="UP001479436"/>
    </source>
</evidence>
<dbReference type="PROSITE" id="PS01152">
    <property type="entry name" value="HESB"/>
    <property type="match status" value="1"/>
</dbReference>
<feature type="domain" description="Core" evidence="2">
    <location>
        <begin position="25"/>
        <end position="127"/>
    </location>
</feature>
<dbReference type="InterPro" id="IPR035903">
    <property type="entry name" value="HesB-like_dom_sf"/>
</dbReference>
<organism evidence="3 4">
    <name type="scientific">Basidiobolus ranarum</name>
    <dbReference type="NCBI Taxonomy" id="34480"/>
    <lineage>
        <taxon>Eukaryota</taxon>
        <taxon>Fungi</taxon>
        <taxon>Fungi incertae sedis</taxon>
        <taxon>Zoopagomycota</taxon>
        <taxon>Entomophthoromycotina</taxon>
        <taxon>Basidiobolomycetes</taxon>
        <taxon>Basidiobolales</taxon>
        <taxon>Basidiobolaceae</taxon>
        <taxon>Basidiobolus</taxon>
    </lineage>
</organism>
<comment type="caution">
    <text evidence="3">The sequence shown here is derived from an EMBL/GenBank/DDBJ whole genome shotgun (WGS) entry which is preliminary data.</text>
</comment>
<accession>A0ABR2VWR9</accession>
<dbReference type="PANTHER" id="PTHR10072">
    <property type="entry name" value="IRON-SULFUR CLUSTER ASSEMBLY PROTEIN"/>
    <property type="match status" value="1"/>
</dbReference>
<dbReference type="InterPro" id="IPR000361">
    <property type="entry name" value="ATAP_core_dom"/>
</dbReference>
<proteinExistence type="inferred from homology"/>
<sequence>MSFAATVKKAATRTTPTLRSRKAAIIITPAAVNRIKQLSESKSQGVEPQWLKIGVKTKGCSGLSYSLDYTNKKEKFDEEVEQDGVKVLVDSKALLSILGSEMDYIEDKLSSQFVFHNPNIKEACGCGQSFMV</sequence>
<name>A0ABR2VWR9_9FUNG</name>
<reference evidence="3 4" key="1">
    <citation type="submission" date="2023-04" db="EMBL/GenBank/DDBJ databases">
        <title>Genome of Basidiobolus ranarum AG-B5.</title>
        <authorList>
            <person name="Stajich J.E."/>
            <person name="Carter-House D."/>
            <person name="Gryganskyi A."/>
        </authorList>
    </citation>
    <scope>NUCLEOTIDE SEQUENCE [LARGE SCALE GENOMIC DNA]</scope>
    <source>
        <strain evidence="3 4">AG-B5</strain>
    </source>
</reference>
<dbReference type="PANTHER" id="PTHR10072:SF41">
    <property type="entry name" value="IRON-SULFUR CLUSTER ASSEMBLY 1 HOMOLOG, MITOCHONDRIAL"/>
    <property type="match status" value="1"/>
</dbReference>
<dbReference type="Pfam" id="PF01521">
    <property type="entry name" value="Fe-S_biosyn"/>
    <property type="match status" value="1"/>
</dbReference>